<dbReference type="EMBL" id="BMZI01000001">
    <property type="protein sequence ID" value="GHB09857.1"/>
    <property type="molecule type" value="Genomic_DNA"/>
</dbReference>
<proteinExistence type="inferred from homology"/>
<evidence type="ECO:0000256" key="10">
    <source>
        <dbReference type="ARBA" id="ARBA00029724"/>
    </source>
</evidence>
<evidence type="ECO:0000256" key="7">
    <source>
        <dbReference type="ARBA" id="ARBA00022741"/>
    </source>
</evidence>
<evidence type="ECO:0000256" key="11">
    <source>
        <dbReference type="ARBA" id="ARBA00031393"/>
    </source>
</evidence>
<evidence type="ECO:0000256" key="12">
    <source>
        <dbReference type="ARBA" id="ARBA00031464"/>
    </source>
</evidence>
<keyword evidence="6 13" id="KW-0808">Transferase</keyword>
<dbReference type="Pfam" id="PF01583">
    <property type="entry name" value="APS_kinase"/>
    <property type="match status" value="1"/>
</dbReference>
<keyword evidence="7 13" id="KW-0547">Nucleotide-binding</keyword>
<comment type="function">
    <text evidence="2 13 14">Catalyzes the synthesis of activated sulfate.</text>
</comment>
<dbReference type="SUPFAM" id="SSF52540">
    <property type="entry name" value="P-loop containing nucleoside triphosphate hydrolases"/>
    <property type="match status" value="1"/>
</dbReference>
<organism evidence="16 17">
    <name type="scientific">Salinicola rhizosphaerae</name>
    <dbReference type="NCBI Taxonomy" id="1443141"/>
    <lineage>
        <taxon>Bacteria</taxon>
        <taxon>Pseudomonadati</taxon>
        <taxon>Pseudomonadota</taxon>
        <taxon>Gammaproteobacteria</taxon>
        <taxon>Oceanospirillales</taxon>
        <taxon>Halomonadaceae</taxon>
        <taxon>Salinicola</taxon>
    </lineage>
</organism>
<dbReference type="GO" id="GO:0016301">
    <property type="term" value="F:kinase activity"/>
    <property type="evidence" value="ECO:0007669"/>
    <property type="project" value="UniProtKB-KW"/>
</dbReference>
<dbReference type="PANTHER" id="PTHR11055:SF1">
    <property type="entry name" value="PAPS SYNTHETASE, ISOFORM D"/>
    <property type="match status" value="1"/>
</dbReference>
<comment type="pathway">
    <text evidence="3 13 14">Sulfur metabolism; hydrogen sulfide biosynthesis; sulfite from sulfate: step 2/3.</text>
</comment>
<accession>A0ABQ3DQP0</accession>
<evidence type="ECO:0000256" key="3">
    <source>
        <dbReference type="ARBA" id="ARBA00004806"/>
    </source>
</evidence>
<name>A0ABQ3DQP0_9GAMM</name>
<dbReference type="InterPro" id="IPR059117">
    <property type="entry name" value="APS_kinase_dom"/>
</dbReference>
<dbReference type="InterPro" id="IPR002891">
    <property type="entry name" value="APS"/>
</dbReference>
<evidence type="ECO:0000256" key="8">
    <source>
        <dbReference type="ARBA" id="ARBA00022777"/>
    </source>
</evidence>
<comment type="similarity">
    <text evidence="4 13 14">Belongs to the APS kinase family.</text>
</comment>
<evidence type="ECO:0000256" key="14">
    <source>
        <dbReference type="RuleBase" id="RU004347"/>
    </source>
</evidence>
<evidence type="ECO:0000256" key="1">
    <source>
        <dbReference type="ARBA" id="ARBA00001823"/>
    </source>
</evidence>
<keyword evidence="9 13" id="KW-0067">ATP-binding</keyword>
<protein>
    <recommendedName>
        <fullName evidence="5 13">Adenylyl-sulfate kinase</fullName>
        <ecNumber evidence="5 13">2.7.1.25</ecNumber>
    </recommendedName>
    <alternativeName>
        <fullName evidence="11 13">APS kinase</fullName>
    </alternativeName>
    <alternativeName>
        <fullName evidence="12 13">ATP adenosine-5'-phosphosulfate 3'-phosphotransferase</fullName>
    </alternativeName>
    <alternativeName>
        <fullName evidence="10 13">Adenosine-5'-phosphosulfate kinase</fullName>
    </alternativeName>
</protein>
<sequence length="223" mass="25245">MACSRNDPRIDYHMDENTRMSDKSGTTANTVWHAHKICRHHREFLNGQRACLLWFTGLSGSGKSTIAGLVEERLHEQRKLTYLLDGDNVRKGMNGDLGFTDADRIENIRRIGEMSKLFVDAGVITLSAFISPFRSERAAVRDLMREGDFIEVFVDAPLDTCEGRDPKGLYQRARSGEIKNFTGIDSPYERPDAPEIHVVNDGSLSPREVADQVVGYLRQRQFI</sequence>
<evidence type="ECO:0000313" key="16">
    <source>
        <dbReference type="EMBL" id="GHB09857.1"/>
    </source>
</evidence>
<reference evidence="17" key="1">
    <citation type="journal article" date="2019" name="Int. J. Syst. Evol. Microbiol.">
        <title>The Global Catalogue of Microorganisms (GCM) 10K type strain sequencing project: providing services to taxonomists for standard genome sequencing and annotation.</title>
        <authorList>
            <consortium name="The Broad Institute Genomics Platform"/>
            <consortium name="The Broad Institute Genome Sequencing Center for Infectious Disease"/>
            <person name="Wu L."/>
            <person name="Ma J."/>
        </authorList>
    </citation>
    <scope>NUCLEOTIDE SEQUENCE [LARGE SCALE GENOMIC DNA]</scope>
    <source>
        <strain evidence="17">KCTC 32998</strain>
    </source>
</reference>
<dbReference type="InterPro" id="IPR027417">
    <property type="entry name" value="P-loop_NTPase"/>
</dbReference>
<keyword evidence="17" id="KW-1185">Reference proteome</keyword>
<dbReference type="CDD" id="cd02027">
    <property type="entry name" value="APSK"/>
    <property type="match status" value="1"/>
</dbReference>
<evidence type="ECO:0000313" key="17">
    <source>
        <dbReference type="Proteomes" id="UP000646745"/>
    </source>
</evidence>
<dbReference type="Gene3D" id="3.40.50.300">
    <property type="entry name" value="P-loop containing nucleotide triphosphate hydrolases"/>
    <property type="match status" value="1"/>
</dbReference>
<keyword evidence="13" id="KW-0597">Phosphoprotein</keyword>
<evidence type="ECO:0000256" key="13">
    <source>
        <dbReference type="HAMAP-Rule" id="MF_00065"/>
    </source>
</evidence>
<comment type="caution">
    <text evidence="16">The sequence shown here is derived from an EMBL/GenBank/DDBJ whole genome shotgun (WGS) entry which is preliminary data.</text>
</comment>
<dbReference type="EC" id="2.7.1.25" evidence="5 13"/>
<dbReference type="PANTHER" id="PTHR11055">
    <property type="entry name" value="BIFUNCTIONAL 3'-PHOSPHOADENOSINE 5'-PHOSPHOSULFATE SYNTHASE"/>
    <property type="match status" value="1"/>
</dbReference>
<dbReference type="Proteomes" id="UP000646745">
    <property type="component" value="Unassembled WGS sequence"/>
</dbReference>
<dbReference type="NCBIfam" id="NF003013">
    <property type="entry name" value="PRK03846.1"/>
    <property type="match status" value="1"/>
</dbReference>
<feature type="active site" description="Phosphoserine intermediate" evidence="13">
    <location>
        <position position="131"/>
    </location>
</feature>
<evidence type="ECO:0000256" key="2">
    <source>
        <dbReference type="ARBA" id="ARBA00002632"/>
    </source>
</evidence>
<dbReference type="NCBIfam" id="TIGR00455">
    <property type="entry name" value="apsK"/>
    <property type="match status" value="1"/>
</dbReference>
<feature type="domain" description="APS kinase" evidence="15">
    <location>
        <begin position="50"/>
        <end position="198"/>
    </location>
</feature>
<evidence type="ECO:0000256" key="4">
    <source>
        <dbReference type="ARBA" id="ARBA00007008"/>
    </source>
</evidence>
<keyword evidence="8 13" id="KW-0418">Kinase</keyword>
<evidence type="ECO:0000256" key="5">
    <source>
        <dbReference type="ARBA" id="ARBA00012121"/>
    </source>
</evidence>
<evidence type="ECO:0000256" key="6">
    <source>
        <dbReference type="ARBA" id="ARBA00022679"/>
    </source>
</evidence>
<evidence type="ECO:0000256" key="9">
    <source>
        <dbReference type="ARBA" id="ARBA00022840"/>
    </source>
</evidence>
<gene>
    <name evidence="13 16" type="primary">cysC</name>
    <name evidence="16" type="ORF">GCM10009038_04380</name>
</gene>
<comment type="catalytic activity">
    <reaction evidence="1 13 14">
        <text>adenosine 5'-phosphosulfate + ATP = 3'-phosphoadenylyl sulfate + ADP + H(+)</text>
        <dbReference type="Rhea" id="RHEA:24152"/>
        <dbReference type="ChEBI" id="CHEBI:15378"/>
        <dbReference type="ChEBI" id="CHEBI:30616"/>
        <dbReference type="ChEBI" id="CHEBI:58243"/>
        <dbReference type="ChEBI" id="CHEBI:58339"/>
        <dbReference type="ChEBI" id="CHEBI:456216"/>
        <dbReference type="EC" id="2.7.1.25"/>
    </reaction>
</comment>
<evidence type="ECO:0000259" key="15">
    <source>
        <dbReference type="Pfam" id="PF01583"/>
    </source>
</evidence>
<dbReference type="HAMAP" id="MF_00065">
    <property type="entry name" value="Adenylyl_sulf_kinase"/>
    <property type="match status" value="1"/>
</dbReference>
<feature type="binding site" evidence="13">
    <location>
        <begin position="57"/>
        <end position="64"/>
    </location>
    <ligand>
        <name>ATP</name>
        <dbReference type="ChEBI" id="CHEBI:30616"/>
    </ligand>
</feature>